<accession>A0A0F9RIU5</accession>
<reference evidence="2" key="1">
    <citation type="journal article" date="2015" name="Nature">
        <title>Complex archaea that bridge the gap between prokaryotes and eukaryotes.</title>
        <authorList>
            <person name="Spang A."/>
            <person name="Saw J.H."/>
            <person name="Jorgensen S.L."/>
            <person name="Zaremba-Niedzwiedzka K."/>
            <person name="Martijn J."/>
            <person name="Lind A.E."/>
            <person name="van Eijk R."/>
            <person name="Schleper C."/>
            <person name="Guy L."/>
            <person name="Ettema T.J."/>
        </authorList>
    </citation>
    <scope>NUCLEOTIDE SEQUENCE</scope>
</reference>
<evidence type="ECO:0000313" key="2">
    <source>
        <dbReference type="EMBL" id="KKN56395.1"/>
    </source>
</evidence>
<feature type="compositionally biased region" description="Basic and acidic residues" evidence="1">
    <location>
        <begin position="97"/>
        <end position="107"/>
    </location>
</feature>
<name>A0A0F9RIU5_9ZZZZ</name>
<proteinExistence type="predicted"/>
<feature type="region of interest" description="Disordered" evidence="1">
    <location>
        <begin position="97"/>
        <end position="146"/>
    </location>
</feature>
<dbReference type="AlphaFoldDB" id="A0A0F9RIU5"/>
<evidence type="ECO:0000256" key="1">
    <source>
        <dbReference type="SAM" id="MobiDB-lite"/>
    </source>
</evidence>
<gene>
    <name evidence="2" type="ORF">LCGC14_0573060</name>
</gene>
<protein>
    <recommendedName>
        <fullName evidence="3">Phage replisome organiser N-terminal domain-containing protein</fullName>
    </recommendedName>
</protein>
<organism evidence="2">
    <name type="scientific">marine sediment metagenome</name>
    <dbReference type="NCBI Taxonomy" id="412755"/>
    <lineage>
        <taxon>unclassified sequences</taxon>
        <taxon>metagenomes</taxon>
        <taxon>ecological metagenomes</taxon>
    </lineage>
</organism>
<comment type="caution">
    <text evidence="2">The sequence shown here is derived from an EMBL/GenBank/DDBJ whole genome shotgun (WGS) entry which is preliminary data.</text>
</comment>
<sequence>MPTWRKLHTKITESLDFNGMPDDFTRLLWVLLPLALDKEGRCLDHAGLIKAKTMPLREDVELGKIEEALQWYDQAGMILRYEADGVRYICIPTFNEHQGKREREAESKIPPPPLNEQSTLDVDVDVEERRGDVDTPTPSEQGDFVQ</sequence>
<evidence type="ECO:0008006" key="3">
    <source>
        <dbReference type="Google" id="ProtNLM"/>
    </source>
</evidence>
<dbReference type="EMBL" id="LAZR01000846">
    <property type="protein sequence ID" value="KKN56395.1"/>
    <property type="molecule type" value="Genomic_DNA"/>
</dbReference>